<dbReference type="Gene3D" id="3.30.70.330">
    <property type="match status" value="1"/>
</dbReference>
<evidence type="ECO:0000256" key="13">
    <source>
        <dbReference type="SAM" id="MobiDB-lite"/>
    </source>
</evidence>
<evidence type="ECO:0000256" key="1">
    <source>
        <dbReference type="ARBA" id="ARBA00004443"/>
    </source>
</evidence>
<organism evidence="15 16">
    <name type="scientific">Phellinidium pouzarii</name>
    <dbReference type="NCBI Taxonomy" id="167371"/>
    <lineage>
        <taxon>Eukaryota</taxon>
        <taxon>Fungi</taxon>
        <taxon>Dikarya</taxon>
        <taxon>Basidiomycota</taxon>
        <taxon>Agaricomycotina</taxon>
        <taxon>Agaricomycetes</taxon>
        <taxon>Hymenochaetales</taxon>
        <taxon>Hymenochaetaceae</taxon>
        <taxon>Phellinidium</taxon>
    </lineage>
</organism>
<evidence type="ECO:0000256" key="7">
    <source>
        <dbReference type="ARBA" id="ARBA00022946"/>
    </source>
</evidence>
<keyword evidence="5" id="KW-0479">Metal-binding</keyword>
<feature type="compositionally biased region" description="Basic and acidic residues" evidence="13">
    <location>
        <begin position="226"/>
        <end position="236"/>
    </location>
</feature>
<dbReference type="GO" id="GO:0005743">
    <property type="term" value="C:mitochondrial inner membrane"/>
    <property type="evidence" value="ECO:0007669"/>
    <property type="project" value="UniProtKB-SubCell"/>
</dbReference>
<dbReference type="PROSITE" id="PS50102">
    <property type="entry name" value="RRM"/>
    <property type="match status" value="1"/>
</dbReference>
<dbReference type="InterPro" id="IPR050441">
    <property type="entry name" value="RBM"/>
</dbReference>
<dbReference type="SUPFAM" id="SSF48479">
    <property type="entry name" value="Cytochrome c oxidase subunit E"/>
    <property type="match status" value="1"/>
</dbReference>
<proteinExistence type="inferred from homology"/>
<dbReference type="InterPro" id="IPR036545">
    <property type="entry name" value="Cyt_c_oxidase_su5A/6_sf"/>
</dbReference>
<evidence type="ECO:0000256" key="8">
    <source>
        <dbReference type="ARBA" id="ARBA00023004"/>
    </source>
</evidence>
<evidence type="ECO:0000313" key="15">
    <source>
        <dbReference type="EMBL" id="THH11603.1"/>
    </source>
</evidence>
<keyword evidence="12" id="KW-0175">Coiled coil</keyword>
<keyword evidence="10" id="KW-0472">Membrane</keyword>
<accession>A0A4V3XDZ2</accession>
<dbReference type="InterPro" id="IPR012677">
    <property type="entry name" value="Nucleotide-bd_a/b_plait_sf"/>
</dbReference>
<dbReference type="UniPathway" id="UPA00705"/>
<dbReference type="GO" id="GO:0006123">
    <property type="term" value="P:mitochondrial electron transport, cytochrome c to oxygen"/>
    <property type="evidence" value="ECO:0007669"/>
    <property type="project" value="InterPro"/>
</dbReference>
<dbReference type="EMBL" id="SGPK01000011">
    <property type="protein sequence ID" value="THH11603.1"/>
    <property type="molecule type" value="Genomic_DNA"/>
</dbReference>
<dbReference type="InterPro" id="IPR000504">
    <property type="entry name" value="RRM_dom"/>
</dbReference>
<evidence type="ECO:0000256" key="3">
    <source>
        <dbReference type="ARBA" id="ARBA00007972"/>
    </source>
</evidence>
<evidence type="ECO:0000256" key="5">
    <source>
        <dbReference type="ARBA" id="ARBA00022723"/>
    </source>
</evidence>
<keyword evidence="7" id="KW-0809">Transit peptide</keyword>
<keyword evidence="9" id="KW-0496">Mitochondrion</keyword>
<keyword evidence="16" id="KW-1185">Reference proteome</keyword>
<sequence>SVEDLFELQRGLNNCFAHDLVPAPSVIEAALRASRRVDDYSTAVRIFEGIKEKVENKKQYESYLDELKAVREELVSNCNFSRATATSTFDMDDGWLTANNDENEYADESERAYISPRIWSTPTLHARVFQFCGSTFTLAAIAHHYFTYSDRLPVLHSAWQSQDMAPSNAGVPISIPTADVSMPGTNGHSAAGDDPSWSAGGVHSPRPARDDLSRRSRSRSPLPPREGGERGDRGRGESGATNPGNNLHVSGLTSKVESRDLEAAFAKVGRVQKASVMYDPHSRESRGFGFVTMETGEEADAAVTALNATELFGKIINVEKARRARARTPTPGRYYGPPKRGDSERPYDPRPFDSRYARDHRDDRDRRGRYDSGRFDDRGDRDYDRRHESRRYDDRRY</sequence>
<evidence type="ECO:0000256" key="11">
    <source>
        <dbReference type="PROSITE-ProRule" id="PRU00176"/>
    </source>
</evidence>
<keyword evidence="6" id="KW-0999">Mitochondrion inner membrane</keyword>
<evidence type="ECO:0000256" key="12">
    <source>
        <dbReference type="SAM" id="Coils"/>
    </source>
</evidence>
<comment type="pathway">
    <text evidence="2">Energy metabolism; oxidative phosphorylation.</text>
</comment>
<dbReference type="GO" id="GO:0003723">
    <property type="term" value="F:RNA binding"/>
    <property type="evidence" value="ECO:0007669"/>
    <property type="project" value="UniProtKB-UniRule"/>
</dbReference>
<keyword evidence="8" id="KW-0408">Iron</keyword>
<dbReference type="Proteomes" id="UP000308199">
    <property type="component" value="Unassembled WGS sequence"/>
</dbReference>
<keyword evidence="4" id="KW-0349">Heme</keyword>
<reference evidence="15 16" key="1">
    <citation type="submission" date="2019-02" db="EMBL/GenBank/DDBJ databases">
        <title>Genome sequencing of the rare red list fungi Phellinidium pouzarii.</title>
        <authorList>
            <person name="Buettner E."/>
            <person name="Kellner H."/>
        </authorList>
    </citation>
    <scope>NUCLEOTIDE SEQUENCE [LARGE SCALE GENOMIC DNA]</scope>
    <source>
        <strain evidence="15 16">DSM 108285</strain>
    </source>
</reference>
<protein>
    <recommendedName>
        <fullName evidence="14">RRM domain-containing protein</fullName>
    </recommendedName>
</protein>
<feature type="region of interest" description="Disordered" evidence="13">
    <location>
        <begin position="323"/>
        <end position="397"/>
    </location>
</feature>
<dbReference type="Gene3D" id="1.25.40.40">
    <property type="entry name" value="Cytochrome c oxidase, subunit Va/VI"/>
    <property type="match status" value="1"/>
</dbReference>
<dbReference type="InterPro" id="IPR035979">
    <property type="entry name" value="RBD_domain_sf"/>
</dbReference>
<dbReference type="InterPro" id="IPR003204">
    <property type="entry name" value="Cyt_c_oxidase_su5A/6"/>
</dbReference>
<evidence type="ECO:0000256" key="6">
    <source>
        <dbReference type="ARBA" id="ARBA00022792"/>
    </source>
</evidence>
<name>A0A4V3XDZ2_9AGAM</name>
<feature type="compositionally biased region" description="Polar residues" evidence="13">
    <location>
        <begin position="240"/>
        <end position="251"/>
    </location>
</feature>
<feature type="coiled-coil region" evidence="12">
    <location>
        <begin position="50"/>
        <end position="77"/>
    </location>
</feature>
<gene>
    <name evidence="15" type="ORF">EW145_g570</name>
</gene>
<dbReference type="Pfam" id="PF00076">
    <property type="entry name" value="RRM_1"/>
    <property type="match status" value="1"/>
</dbReference>
<dbReference type="SUPFAM" id="SSF54928">
    <property type="entry name" value="RNA-binding domain, RBD"/>
    <property type="match status" value="1"/>
</dbReference>
<dbReference type="PANTHER" id="PTHR48034">
    <property type="entry name" value="TRANSFORMER-2 SEX-DETERMINING PROTEIN-RELATED"/>
    <property type="match status" value="1"/>
</dbReference>
<evidence type="ECO:0000259" key="14">
    <source>
        <dbReference type="PROSITE" id="PS50102"/>
    </source>
</evidence>
<feature type="non-terminal residue" evidence="15">
    <location>
        <position position="1"/>
    </location>
</feature>
<comment type="similarity">
    <text evidence="3">Belongs to the cytochrome c oxidase subunit 5A family.</text>
</comment>
<evidence type="ECO:0000256" key="10">
    <source>
        <dbReference type="ARBA" id="ARBA00023136"/>
    </source>
</evidence>
<dbReference type="CDD" id="cd00923">
    <property type="entry name" value="Cyt_c_Oxidase_Va"/>
    <property type="match status" value="1"/>
</dbReference>
<dbReference type="AlphaFoldDB" id="A0A4V3XDZ2"/>
<dbReference type="SMART" id="SM00360">
    <property type="entry name" value="RRM"/>
    <property type="match status" value="1"/>
</dbReference>
<evidence type="ECO:0000256" key="2">
    <source>
        <dbReference type="ARBA" id="ARBA00004673"/>
    </source>
</evidence>
<feature type="compositionally biased region" description="Basic and acidic residues" evidence="13">
    <location>
        <begin position="339"/>
        <end position="397"/>
    </location>
</feature>
<dbReference type="Pfam" id="PF02284">
    <property type="entry name" value="COX5A"/>
    <property type="match status" value="1"/>
</dbReference>
<keyword evidence="11" id="KW-0694">RNA-binding</keyword>
<feature type="domain" description="RRM" evidence="14">
    <location>
        <begin position="245"/>
        <end position="323"/>
    </location>
</feature>
<feature type="region of interest" description="Disordered" evidence="13">
    <location>
        <begin position="170"/>
        <end position="251"/>
    </location>
</feature>
<evidence type="ECO:0000256" key="9">
    <source>
        <dbReference type="ARBA" id="ARBA00023128"/>
    </source>
</evidence>
<dbReference type="GO" id="GO:0045277">
    <property type="term" value="C:respiratory chain complex IV"/>
    <property type="evidence" value="ECO:0007669"/>
    <property type="project" value="InterPro"/>
</dbReference>
<evidence type="ECO:0000313" key="16">
    <source>
        <dbReference type="Proteomes" id="UP000308199"/>
    </source>
</evidence>
<comment type="caution">
    <text evidence="15">The sequence shown here is derived from an EMBL/GenBank/DDBJ whole genome shotgun (WGS) entry which is preliminary data.</text>
</comment>
<dbReference type="OrthoDB" id="6159137at2759"/>
<dbReference type="GO" id="GO:0046872">
    <property type="term" value="F:metal ion binding"/>
    <property type="evidence" value="ECO:0007669"/>
    <property type="project" value="UniProtKB-KW"/>
</dbReference>
<comment type="subcellular location">
    <subcellularLocation>
        <location evidence="1">Mitochondrion inner membrane</location>
        <topology evidence="1">Peripheral membrane protein</topology>
        <orientation evidence="1">Matrix side</orientation>
    </subcellularLocation>
</comment>
<evidence type="ECO:0000256" key="4">
    <source>
        <dbReference type="ARBA" id="ARBA00022617"/>
    </source>
</evidence>